<evidence type="ECO:0000313" key="2">
    <source>
        <dbReference type="Proteomes" id="UP000318093"/>
    </source>
</evidence>
<dbReference type="AlphaFoldDB" id="A0A537J9H9"/>
<comment type="caution">
    <text evidence="1">The sequence shown here is derived from an EMBL/GenBank/DDBJ whole genome shotgun (WGS) entry which is preliminary data.</text>
</comment>
<evidence type="ECO:0000313" key="1">
    <source>
        <dbReference type="EMBL" id="TMI80218.1"/>
    </source>
</evidence>
<name>A0A537J9H9_9BACT</name>
<gene>
    <name evidence="1" type="ORF">E6H03_08810</name>
</gene>
<protein>
    <submittedName>
        <fullName evidence="1">Uncharacterized protein</fullName>
    </submittedName>
</protein>
<reference evidence="1 2" key="1">
    <citation type="journal article" date="2019" name="Nat. Microbiol.">
        <title>Mediterranean grassland soil C-N compound turnover is dependent on rainfall and depth, and is mediated by genomically divergent microorganisms.</title>
        <authorList>
            <person name="Diamond S."/>
            <person name="Andeer P.F."/>
            <person name="Li Z."/>
            <person name="Crits-Christoph A."/>
            <person name="Burstein D."/>
            <person name="Anantharaman K."/>
            <person name="Lane K.R."/>
            <person name="Thomas B.C."/>
            <person name="Pan C."/>
            <person name="Northen T.R."/>
            <person name="Banfield J.F."/>
        </authorList>
    </citation>
    <scope>NUCLEOTIDE SEQUENCE [LARGE SCALE GENOMIC DNA]</scope>
    <source>
        <strain evidence="1">NP_6</strain>
    </source>
</reference>
<proteinExistence type="predicted"/>
<accession>A0A537J9H9</accession>
<feature type="non-terminal residue" evidence="1">
    <location>
        <position position="70"/>
    </location>
</feature>
<dbReference type="InterPro" id="IPR006311">
    <property type="entry name" value="TAT_signal"/>
</dbReference>
<organism evidence="1 2">
    <name type="scientific">Candidatus Segetimicrobium genomatis</name>
    <dbReference type="NCBI Taxonomy" id="2569760"/>
    <lineage>
        <taxon>Bacteria</taxon>
        <taxon>Bacillati</taxon>
        <taxon>Candidatus Sysuimicrobiota</taxon>
        <taxon>Candidatus Sysuimicrobiia</taxon>
        <taxon>Candidatus Sysuimicrobiales</taxon>
        <taxon>Candidatus Segetimicrobiaceae</taxon>
        <taxon>Candidatus Segetimicrobium</taxon>
    </lineage>
</organism>
<dbReference type="Proteomes" id="UP000318093">
    <property type="component" value="Unassembled WGS sequence"/>
</dbReference>
<dbReference type="PROSITE" id="PS51318">
    <property type="entry name" value="TAT"/>
    <property type="match status" value="1"/>
</dbReference>
<sequence length="70" mass="6793">MDEMRGSDPRQGRVSRRGFVAGGLALGGGLAGVRALGGPGGLLIPAAAAAAAQPKRGGTLIAAQEIDPVS</sequence>
<dbReference type="EMBL" id="VBAN01000273">
    <property type="protein sequence ID" value="TMI80218.1"/>
    <property type="molecule type" value="Genomic_DNA"/>
</dbReference>